<feature type="binding site" description="axial binding residue" evidence="5">
    <location>
        <position position="344"/>
    </location>
    <ligand>
        <name>heme</name>
        <dbReference type="ChEBI" id="CHEBI:30413"/>
    </ligand>
    <ligandPart>
        <name>Fe</name>
        <dbReference type="ChEBI" id="CHEBI:18248"/>
    </ligandPart>
</feature>
<dbReference type="InterPro" id="IPR050121">
    <property type="entry name" value="Cytochrome_P450_monoxygenase"/>
</dbReference>
<dbReference type="PRINTS" id="PR00385">
    <property type="entry name" value="P450"/>
</dbReference>
<proteinExistence type="inferred from homology"/>
<evidence type="ECO:0000313" key="8">
    <source>
        <dbReference type="Proteomes" id="UP001153618"/>
    </source>
</evidence>
<dbReference type="OrthoDB" id="3945418at2759"/>
<dbReference type="SUPFAM" id="SSF48264">
    <property type="entry name" value="Cytochrome P450"/>
    <property type="match status" value="1"/>
</dbReference>
<keyword evidence="5 6" id="KW-0349">Heme</keyword>
<dbReference type="PRINTS" id="PR00463">
    <property type="entry name" value="EP450I"/>
</dbReference>
<reference evidence="7" key="1">
    <citation type="submission" date="2021-07" db="EMBL/GenBank/DDBJ databases">
        <authorList>
            <person name="Branca A.L. A."/>
        </authorList>
    </citation>
    <scope>NUCLEOTIDE SEQUENCE</scope>
</reference>
<keyword evidence="4 5" id="KW-0408">Iron</keyword>
<keyword evidence="6" id="KW-0503">Monooxygenase</keyword>
<comment type="similarity">
    <text evidence="6">Belongs to the cytochrome P450 family.</text>
</comment>
<dbReference type="EMBL" id="CAJVOS010000017">
    <property type="protein sequence ID" value="CAG8063397.1"/>
    <property type="molecule type" value="Genomic_DNA"/>
</dbReference>
<evidence type="ECO:0000313" key="7">
    <source>
        <dbReference type="EMBL" id="CAG8063397.1"/>
    </source>
</evidence>
<dbReference type="Gene3D" id="1.10.630.10">
    <property type="entry name" value="Cytochrome P450"/>
    <property type="match status" value="1"/>
</dbReference>
<evidence type="ECO:0000256" key="1">
    <source>
        <dbReference type="ARBA" id="ARBA00001971"/>
    </source>
</evidence>
<dbReference type="InterPro" id="IPR017972">
    <property type="entry name" value="Cyt_P450_CS"/>
</dbReference>
<keyword evidence="8" id="KW-1185">Reference proteome</keyword>
<dbReference type="GO" id="GO:0020037">
    <property type="term" value="F:heme binding"/>
    <property type="evidence" value="ECO:0007669"/>
    <property type="project" value="InterPro"/>
</dbReference>
<protein>
    <submittedName>
        <fullName evidence="7">Uncharacterized protein</fullName>
    </submittedName>
</protein>
<dbReference type="InterPro" id="IPR002401">
    <property type="entry name" value="Cyt_P450_E_grp-I"/>
</dbReference>
<comment type="caution">
    <text evidence="7">The sequence shown here is derived from an EMBL/GenBank/DDBJ whole genome shotgun (WGS) entry which is preliminary data.</text>
</comment>
<dbReference type="PROSITE" id="PS00086">
    <property type="entry name" value="CYTOCHROME_P450"/>
    <property type="match status" value="1"/>
</dbReference>
<organism evidence="7 8">
    <name type="scientific">Penicillium olsonii</name>
    <dbReference type="NCBI Taxonomy" id="99116"/>
    <lineage>
        <taxon>Eukaryota</taxon>
        <taxon>Fungi</taxon>
        <taxon>Dikarya</taxon>
        <taxon>Ascomycota</taxon>
        <taxon>Pezizomycotina</taxon>
        <taxon>Eurotiomycetes</taxon>
        <taxon>Eurotiomycetidae</taxon>
        <taxon>Eurotiales</taxon>
        <taxon>Aspergillaceae</taxon>
        <taxon>Penicillium</taxon>
    </lineage>
</organism>
<dbReference type="GO" id="GO:0043386">
    <property type="term" value="P:mycotoxin biosynthetic process"/>
    <property type="evidence" value="ECO:0007669"/>
    <property type="project" value="UniProtKB-ARBA"/>
</dbReference>
<gene>
    <name evidence="7" type="ORF">POLS_LOCUS3607</name>
</gene>
<comment type="cofactor">
    <cofactor evidence="1 5">
        <name>heme</name>
        <dbReference type="ChEBI" id="CHEBI:30413"/>
    </cofactor>
</comment>
<dbReference type="Proteomes" id="UP001153618">
    <property type="component" value="Unassembled WGS sequence"/>
</dbReference>
<dbReference type="PANTHER" id="PTHR24305">
    <property type="entry name" value="CYTOCHROME P450"/>
    <property type="match status" value="1"/>
</dbReference>
<keyword evidence="3 6" id="KW-0560">Oxidoreductase</keyword>
<dbReference type="GO" id="GO:0016705">
    <property type="term" value="F:oxidoreductase activity, acting on paired donors, with incorporation or reduction of molecular oxygen"/>
    <property type="evidence" value="ECO:0007669"/>
    <property type="project" value="InterPro"/>
</dbReference>
<dbReference type="InterPro" id="IPR001128">
    <property type="entry name" value="Cyt_P450"/>
</dbReference>
<name>A0A9W4MRZ9_PENOL</name>
<dbReference type="CDD" id="cd11062">
    <property type="entry name" value="CYP58-like"/>
    <property type="match status" value="1"/>
</dbReference>
<dbReference type="InterPro" id="IPR036396">
    <property type="entry name" value="Cyt_P450_sf"/>
</dbReference>
<evidence type="ECO:0000256" key="3">
    <source>
        <dbReference type="ARBA" id="ARBA00023002"/>
    </source>
</evidence>
<keyword evidence="2 5" id="KW-0479">Metal-binding</keyword>
<evidence type="ECO:0000256" key="4">
    <source>
        <dbReference type="ARBA" id="ARBA00023004"/>
    </source>
</evidence>
<dbReference type="GO" id="GO:0004497">
    <property type="term" value="F:monooxygenase activity"/>
    <property type="evidence" value="ECO:0007669"/>
    <property type="project" value="UniProtKB-KW"/>
</dbReference>
<dbReference type="GO" id="GO:0005506">
    <property type="term" value="F:iron ion binding"/>
    <property type="evidence" value="ECO:0007669"/>
    <property type="project" value="InterPro"/>
</dbReference>
<sequence>MRNMDAVFYAGFNAPHTAFTEEDPILHRQRRKLINPQFSKQGIASMQSLIDSKVDYMLQAISKFESRGAVHMHNAFRCLTVDVISEYSFYTSFDLMKGVKDETFEMPFLLAFDIIADSVLDFQAWPLFRKAINQVPATMFKALSQKARGWHDLVGTVQSAKERYQSSQSCGLGSTGRPAIFDSLKGLPSEAISAEALDIIIAGSDTTAMTLGVALYQILADFEISRRLIAELDEAIPDKDTNTDLIILEQLPYLTACVKEALRHAMPVPGRLPRIVPENGPPLIIDNHPIPPGTVVGMSAHSIHFDESIWGPDARSFRPERWLHPDAKQLDKYLVTFSKGARACAGINLAYAEIRIALAKLFRRLSISLDESMTPRDMEPMDCFTTCFEGTGVRILIDGKRK</sequence>
<evidence type="ECO:0000256" key="6">
    <source>
        <dbReference type="RuleBase" id="RU000461"/>
    </source>
</evidence>
<evidence type="ECO:0000256" key="2">
    <source>
        <dbReference type="ARBA" id="ARBA00022723"/>
    </source>
</evidence>
<accession>A0A9W4MRZ9</accession>
<dbReference type="AlphaFoldDB" id="A0A9W4MRZ9"/>
<dbReference type="Pfam" id="PF00067">
    <property type="entry name" value="p450"/>
    <property type="match status" value="1"/>
</dbReference>
<evidence type="ECO:0000256" key="5">
    <source>
        <dbReference type="PIRSR" id="PIRSR602401-1"/>
    </source>
</evidence>
<dbReference type="PANTHER" id="PTHR24305:SF234">
    <property type="entry name" value="CYTOCHROME P450"/>
    <property type="match status" value="1"/>
</dbReference>